<dbReference type="Proteomes" id="UP000264883">
    <property type="component" value="Chromosome"/>
</dbReference>
<accession>A0A343JDA9</accession>
<protein>
    <recommendedName>
        <fullName evidence="3">BclA C-terminal domain-containing protein</fullName>
    </recommendedName>
</protein>
<evidence type="ECO:0000313" key="1">
    <source>
        <dbReference type="EMBL" id="ASW43517.1"/>
    </source>
</evidence>
<dbReference type="EMBL" id="CP016786">
    <property type="protein sequence ID" value="ASW43517.1"/>
    <property type="molecule type" value="Genomic_DNA"/>
</dbReference>
<dbReference type="KEGG" id="cia:BEN51_08490"/>
<reference evidence="1 2" key="1">
    <citation type="submission" date="2016-08" db="EMBL/GenBank/DDBJ databases">
        <title>Complete Genome Sequence Of The Indigo Reducing Clostridium isatidis DSM15098.</title>
        <authorList>
            <person name="Little G.T."/>
            <person name="Minton N.P."/>
        </authorList>
    </citation>
    <scope>NUCLEOTIDE SEQUENCE [LARGE SCALE GENOMIC DNA]</scope>
    <source>
        <strain evidence="1 2">DSM 15098</strain>
    </source>
</reference>
<dbReference type="AlphaFoldDB" id="A0A343JDA9"/>
<proteinExistence type="predicted"/>
<dbReference type="RefSeq" id="WP_119865651.1">
    <property type="nucleotide sequence ID" value="NZ_CP016786.1"/>
</dbReference>
<sequence length="216" mass="23105">MKNTRYIDELYYDEIKRANMHFCCCKDHIENKKCPKCGPKKIGPTIIPYSSDGEREFSFELINGVTLTTLSTAIGFGDSALVTIQPTGLINGVDNDGMTAFVLPRAGCLQTLAVSATVTDPSEIPAGTIITIIAQLYKAQCNSSIFAPIPGTQIILAPSITSSTVVGTVFNGCVDNLNYSLNKLERLALVFSVSIPAAVDTEFNFAANLNGGVTIL</sequence>
<organism evidence="1 2">
    <name type="scientific">Clostridium isatidis</name>
    <dbReference type="NCBI Taxonomy" id="182773"/>
    <lineage>
        <taxon>Bacteria</taxon>
        <taxon>Bacillati</taxon>
        <taxon>Bacillota</taxon>
        <taxon>Clostridia</taxon>
        <taxon>Eubacteriales</taxon>
        <taxon>Clostridiaceae</taxon>
        <taxon>Clostridium</taxon>
    </lineage>
</organism>
<gene>
    <name evidence="1" type="ORF">BEN51_08490</name>
</gene>
<evidence type="ECO:0000313" key="2">
    <source>
        <dbReference type="Proteomes" id="UP000264883"/>
    </source>
</evidence>
<dbReference type="OrthoDB" id="1685113at2"/>
<name>A0A343JDA9_9CLOT</name>
<evidence type="ECO:0008006" key="3">
    <source>
        <dbReference type="Google" id="ProtNLM"/>
    </source>
</evidence>
<keyword evidence="2" id="KW-1185">Reference proteome</keyword>